<dbReference type="PANTHER" id="PTHR10270:SF161">
    <property type="entry name" value="SEX-DETERMINING REGION Y PROTEIN"/>
    <property type="match status" value="1"/>
</dbReference>
<dbReference type="GO" id="GO:0005634">
    <property type="term" value="C:nucleus"/>
    <property type="evidence" value="ECO:0007669"/>
    <property type="project" value="UniProtKB-UniRule"/>
</dbReference>
<protein>
    <recommendedName>
        <fullName evidence="5">HMG box domain-containing protein</fullName>
    </recommendedName>
</protein>
<evidence type="ECO:0000256" key="1">
    <source>
        <dbReference type="ARBA" id="ARBA00023125"/>
    </source>
</evidence>
<sequence length="636" mass="70537">MAEELSDLVRSDPARPTTRRAPAEEVRGMVGQKILAKSGNYRRSETENGLKREPTAQSLDRCPGFGQNAEIRIGKSGVYNGSISPIQDKQFNFRAMCSVKLFSFSSPPRLSIDGALLGFNIGENLTSDDLIIPNAASNRIESTDGRAQGMVLRHQRGASTSEPAGEDDKPWRNCRKTANSAESQNGPTQSQLMTPEFKPTVPQVDLIDFGSIGEFQFNLGNEPDPTLSDPLTQNTELKKSKPKGTAKTKEEKLPRPPNSWILYRSDKIVEMKAEHKGLAQCLLSKEIATRWHNESKEVKNEYEKKAEVIKAEHAVKYPDYKYSPKRRRTAEINKDGQKKTAVPLSPIETSKRKASSSSAGPRSTASKPRKRKASGGTAQHKLDAIEDESKAELSTPGWTQPDAAKADLFSSGPPPISQTTGTAQDIQTQRLFATDEDYRKSMSSIGPPSPEHPFNHRFSATSYGGLSEHELLENFLPPSQFMPVAQSQSEWLDYSRLDPQLQYDNPLTSLTVPSTSDWLTNTDISTQSLPNSAPSVLSMSSNRHQPVSPNLMDFSLFPGSDSLDFNRLDADWNNSNPQDPFYESFLTQPFESSSYPSFGFTHQNPLQEELPDTNPLNQSNSFFPSQPYLNSHKTSD</sequence>
<gene>
    <name evidence="6" type="ORF">PSHT_07371</name>
</gene>
<evidence type="ECO:0000313" key="6">
    <source>
        <dbReference type="EMBL" id="POW14554.1"/>
    </source>
</evidence>
<organism evidence="6 7">
    <name type="scientific">Puccinia striiformis</name>
    <dbReference type="NCBI Taxonomy" id="27350"/>
    <lineage>
        <taxon>Eukaryota</taxon>
        <taxon>Fungi</taxon>
        <taxon>Dikarya</taxon>
        <taxon>Basidiomycota</taxon>
        <taxon>Pucciniomycotina</taxon>
        <taxon>Pucciniomycetes</taxon>
        <taxon>Pucciniales</taxon>
        <taxon>Pucciniaceae</taxon>
        <taxon>Puccinia</taxon>
    </lineage>
</organism>
<feature type="compositionally biased region" description="Basic and acidic residues" evidence="4">
    <location>
        <begin position="42"/>
        <end position="54"/>
    </location>
</feature>
<name>A0A2S4VYE1_9BASI</name>
<feature type="compositionally biased region" description="Low complexity" evidence="4">
    <location>
        <begin position="355"/>
        <end position="366"/>
    </location>
</feature>
<dbReference type="PROSITE" id="PS50118">
    <property type="entry name" value="HMG_BOX_2"/>
    <property type="match status" value="1"/>
</dbReference>
<evidence type="ECO:0000259" key="5">
    <source>
        <dbReference type="PROSITE" id="PS50118"/>
    </source>
</evidence>
<feature type="region of interest" description="Disordered" evidence="4">
    <location>
        <begin position="218"/>
        <end position="258"/>
    </location>
</feature>
<feature type="DNA-binding region" description="HMG box" evidence="3">
    <location>
        <begin position="253"/>
        <end position="321"/>
    </location>
</feature>
<reference evidence="7" key="3">
    <citation type="journal article" date="2018" name="Mol. Plant Microbe Interact.">
        <title>Genome sequence resources for the wheat stripe rust pathogen (Puccinia striiformis f. sp. tritici) and the barley stripe rust pathogen (Puccinia striiformis f. sp. hordei).</title>
        <authorList>
            <person name="Xia C."/>
            <person name="Wang M."/>
            <person name="Yin C."/>
            <person name="Cornejo O.E."/>
            <person name="Hulbert S.H."/>
            <person name="Chen X."/>
        </authorList>
    </citation>
    <scope>NUCLEOTIDE SEQUENCE [LARGE SCALE GENOMIC DNA]</scope>
    <source>
        <strain evidence="7">93TX-2</strain>
    </source>
</reference>
<evidence type="ECO:0000256" key="3">
    <source>
        <dbReference type="PROSITE-ProRule" id="PRU00267"/>
    </source>
</evidence>
<dbReference type="CDD" id="cd01389">
    <property type="entry name" value="HMG-box_ROX1-like"/>
    <property type="match status" value="1"/>
</dbReference>
<dbReference type="InterPro" id="IPR036910">
    <property type="entry name" value="HMG_box_dom_sf"/>
</dbReference>
<feature type="compositionally biased region" description="Basic and acidic residues" evidence="4">
    <location>
        <begin position="380"/>
        <end position="391"/>
    </location>
</feature>
<dbReference type="SMART" id="SM00398">
    <property type="entry name" value="HMG"/>
    <property type="match status" value="1"/>
</dbReference>
<feature type="compositionally biased region" description="Basic and acidic residues" evidence="4">
    <location>
        <begin position="329"/>
        <end position="338"/>
    </location>
</feature>
<feature type="region of interest" description="Disordered" evidence="4">
    <location>
        <begin position="320"/>
        <end position="426"/>
    </location>
</feature>
<dbReference type="GO" id="GO:0001228">
    <property type="term" value="F:DNA-binding transcription activator activity, RNA polymerase II-specific"/>
    <property type="evidence" value="ECO:0007669"/>
    <property type="project" value="TreeGrafter"/>
</dbReference>
<feature type="region of interest" description="Disordered" evidence="4">
    <location>
        <begin position="154"/>
        <end position="194"/>
    </location>
</feature>
<reference evidence="7" key="2">
    <citation type="journal article" date="2018" name="BMC Genomics">
        <title>Genomic insights into host adaptation between the wheat stripe rust pathogen (Puccinia striiformis f. sp. tritici) and the barley stripe rust pathogen (Puccinia striiformis f. sp. hordei).</title>
        <authorList>
            <person name="Xia C."/>
            <person name="Wang M."/>
            <person name="Yin C."/>
            <person name="Cornejo O.E."/>
            <person name="Hulbert S.H."/>
            <person name="Chen X."/>
        </authorList>
    </citation>
    <scope>NUCLEOTIDE SEQUENCE [LARGE SCALE GENOMIC DNA]</scope>
    <source>
        <strain evidence="7">93TX-2</strain>
    </source>
</reference>
<dbReference type="OrthoDB" id="2497274at2759"/>
<dbReference type="Gene3D" id="1.10.30.10">
    <property type="entry name" value="High mobility group box domain"/>
    <property type="match status" value="1"/>
</dbReference>
<keyword evidence="1 3" id="KW-0238">DNA-binding</keyword>
<comment type="caution">
    <text evidence="6">The sequence shown here is derived from an EMBL/GenBank/DDBJ whole genome shotgun (WGS) entry which is preliminary data.</text>
</comment>
<feature type="compositionally biased region" description="Polar residues" evidence="4">
    <location>
        <begin position="176"/>
        <end position="193"/>
    </location>
</feature>
<keyword evidence="7" id="KW-1185">Reference proteome</keyword>
<dbReference type="Pfam" id="PF00505">
    <property type="entry name" value="HMG_box"/>
    <property type="match status" value="1"/>
</dbReference>
<feature type="region of interest" description="Disordered" evidence="4">
    <location>
        <begin position="1"/>
        <end position="59"/>
    </location>
</feature>
<accession>A0A2S4VYE1</accession>
<dbReference type="AlphaFoldDB" id="A0A2S4VYE1"/>
<feature type="region of interest" description="Disordered" evidence="4">
    <location>
        <begin position="599"/>
        <end position="636"/>
    </location>
</feature>
<feature type="region of interest" description="Disordered" evidence="4">
    <location>
        <begin position="437"/>
        <end position="456"/>
    </location>
</feature>
<feature type="domain" description="HMG box" evidence="5">
    <location>
        <begin position="253"/>
        <end position="321"/>
    </location>
</feature>
<dbReference type="PANTHER" id="PTHR10270">
    <property type="entry name" value="SOX TRANSCRIPTION FACTOR"/>
    <property type="match status" value="1"/>
</dbReference>
<dbReference type="Proteomes" id="UP000238274">
    <property type="component" value="Unassembled WGS sequence"/>
</dbReference>
<dbReference type="EMBL" id="PKSM01000090">
    <property type="protein sequence ID" value="POW14554.1"/>
    <property type="molecule type" value="Genomic_DNA"/>
</dbReference>
<dbReference type="GO" id="GO:0000978">
    <property type="term" value="F:RNA polymerase II cis-regulatory region sequence-specific DNA binding"/>
    <property type="evidence" value="ECO:0007669"/>
    <property type="project" value="TreeGrafter"/>
</dbReference>
<evidence type="ECO:0000313" key="7">
    <source>
        <dbReference type="Proteomes" id="UP000238274"/>
    </source>
</evidence>
<dbReference type="SUPFAM" id="SSF47095">
    <property type="entry name" value="HMG-box"/>
    <property type="match status" value="1"/>
</dbReference>
<dbReference type="InterPro" id="IPR009071">
    <property type="entry name" value="HMG_box_dom"/>
</dbReference>
<feature type="compositionally biased region" description="Polar residues" evidence="4">
    <location>
        <begin position="614"/>
        <end position="636"/>
    </location>
</feature>
<evidence type="ECO:0000256" key="2">
    <source>
        <dbReference type="ARBA" id="ARBA00023163"/>
    </source>
</evidence>
<keyword evidence="3" id="KW-0539">Nucleus</keyword>
<reference evidence="6 7" key="1">
    <citation type="submission" date="2017-12" db="EMBL/GenBank/DDBJ databases">
        <title>Gene loss provides genomic basis for host adaptation in cereal stripe rust fungi.</title>
        <authorList>
            <person name="Xia C."/>
        </authorList>
    </citation>
    <scope>NUCLEOTIDE SEQUENCE [LARGE SCALE GENOMIC DNA]</scope>
    <source>
        <strain evidence="6 7">93TX-2</strain>
    </source>
</reference>
<evidence type="ECO:0000256" key="4">
    <source>
        <dbReference type="SAM" id="MobiDB-lite"/>
    </source>
</evidence>
<dbReference type="GO" id="GO:0030154">
    <property type="term" value="P:cell differentiation"/>
    <property type="evidence" value="ECO:0007669"/>
    <property type="project" value="TreeGrafter"/>
</dbReference>
<keyword evidence="2" id="KW-0804">Transcription</keyword>
<proteinExistence type="predicted"/>
<dbReference type="InterPro" id="IPR050140">
    <property type="entry name" value="SRY-related_HMG-box_TF-like"/>
</dbReference>
<feature type="compositionally biased region" description="Polar residues" evidence="4">
    <location>
        <begin position="417"/>
        <end position="426"/>
    </location>
</feature>
<dbReference type="VEuPathDB" id="FungiDB:PSHT_07371"/>